<protein>
    <recommendedName>
        <fullName evidence="3">Zn(2)-C6 fungal-type domain-containing protein</fullName>
    </recommendedName>
</protein>
<dbReference type="Proteomes" id="UP001302745">
    <property type="component" value="Unassembled WGS sequence"/>
</dbReference>
<organism evidence="4 5">
    <name type="scientific">Chaetomidium leptoderma</name>
    <dbReference type="NCBI Taxonomy" id="669021"/>
    <lineage>
        <taxon>Eukaryota</taxon>
        <taxon>Fungi</taxon>
        <taxon>Dikarya</taxon>
        <taxon>Ascomycota</taxon>
        <taxon>Pezizomycotina</taxon>
        <taxon>Sordariomycetes</taxon>
        <taxon>Sordariomycetidae</taxon>
        <taxon>Sordariales</taxon>
        <taxon>Chaetomiaceae</taxon>
        <taxon>Chaetomidium</taxon>
    </lineage>
</organism>
<dbReference type="GO" id="GO:0045944">
    <property type="term" value="P:positive regulation of transcription by RNA polymerase II"/>
    <property type="evidence" value="ECO:0007669"/>
    <property type="project" value="TreeGrafter"/>
</dbReference>
<dbReference type="InterPro" id="IPR036864">
    <property type="entry name" value="Zn2-C6_fun-type_DNA-bd_sf"/>
</dbReference>
<gene>
    <name evidence="4" type="ORF">C8A00DRAFT_43455</name>
</gene>
<dbReference type="PROSITE" id="PS50048">
    <property type="entry name" value="ZN2_CY6_FUNGAL_2"/>
    <property type="match status" value="1"/>
</dbReference>
<sequence>MPPSDTASTAPASGSPPRSLAKFGCARCRQHHLKCDRVTPACGRCLNADEPCLPPGLKIRETNKQKFKFAKKQKWVKTPRRLVFIDESQTTIDDASSPDSEPDEFEAAWGSPAVASDASSHKTPPLSARIPPFRPTSPPGRSHLMMISSVVNPPVPSWPLTNPEDARLFRHFVEKLAIWLDLCDPNHTFEIIVPQRARDCPVLLNAIFALSARHLGQTHNDARLKKRYNQVADMHNEACISIMRDILTSTEDQSGWTEHLFAATIILQVMEEMNAALRDESDDNDIDEDSLKEAVKRGHLPGMYRFVRERSFEPGTLGAASFWVGLRQEIYSAVTKKQPVCLNLVHPGLVDRSLDGTDDYTWANRAVVHCADVLNFSLGPKRHELQPWHELDKWNQRWSERQPPSYDPVFREPQGAAVFPAIWYHRSCQVIGVQHHRLAKLILLDLRIKSGNPVTADERCEVEENIRITMHEIIGTGRGNQWTPPGMFTACMAISAFGDYFDGVEEQDEMLAFLEQAQKDHARPTESVRLDMLQTWGRQI</sequence>
<evidence type="ECO:0000313" key="5">
    <source>
        <dbReference type="Proteomes" id="UP001302745"/>
    </source>
</evidence>
<evidence type="ECO:0000313" key="4">
    <source>
        <dbReference type="EMBL" id="KAK4153637.1"/>
    </source>
</evidence>
<dbReference type="GO" id="GO:0000981">
    <property type="term" value="F:DNA-binding transcription factor activity, RNA polymerase II-specific"/>
    <property type="evidence" value="ECO:0007669"/>
    <property type="project" value="InterPro"/>
</dbReference>
<evidence type="ECO:0000256" key="2">
    <source>
        <dbReference type="SAM" id="MobiDB-lite"/>
    </source>
</evidence>
<dbReference type="Gene3D" id="4.10.240.10">
    <property type="entry name" value="Zn(2)-C6 fungal-type DNA-binding domain"/>
    <property type="match status" value="1"/>
</dbReference>
<name>A0AAN6ZWN2_9PEZI</name>
<dbReference type="Pfam" id="PF00172">
    <property type="entry name" value="Zn_clus"/>
    <property type="match status" value="1"/>
</dbReference>
<dbReference type="PANTHER" id="PTHR37534">
    <property type="entry name" value="TRANSCRIPTIONAL ACTIVATOR PROTEIN UGA3"/>
    <property type="match status" value="1"/>
</dbReference>
<keyword evidence="1" id="KW-0539">Nucleus</keyword>
<dbReference type="GO" id="GO:0005634">
    <property type="term" value="C:nucleus"/>
    <property type="evidence" value="ECO:0007669"/>
    <property type="project" value="TreeGrafter"/>
</dbReference>
<reference evidence="4" key="1">
    <citation type="journal article" date="2023" name="Mol. Phylogenet. Evol.">
        <title>Genome-scale phylogeny and comparative genomics of the fungal order Sordariales.</title>
        <authorList>
            <person name="Hensen N."/>
            <person name="Bonometti L."/>
            <person name="Westerberg I."/>
            <person name="Brannstrom I.O."/>
            <person name="Guillou S."/>
            <person name="Cros-Aarteil S."/>
            <person name="Calhoun S."/>
            <person name="Haridas S."/>
            <person name="Kuo A."/>
            <person name="Mondo S."/>
            <person name="Pangilinan J."/>
            <person name="Riley R."/>
            <person name="LaButti K."/>
            <person name="Andreopoulos B."/>
            <person name="Lipzen A."/>
            <person name="Chen C."/>
            <person name="Yan M."/>
            <person name="Daum C."/>
            <person name="Ng V."/>
            <person name="Clum A."/>
            <person name="Steindorff A."/>
            <person name="Ohm R.A."/>
            <person name="Martin F."/>
            <person name="Silar P."/>
            <person name="Natvig D.O."/>
            <person name="Lalanne C."/>
            <person name="Gautier V."/>
            <person name="Ament-Velasquez S.L."/>
            <person name="Kruys A."/>
            <person name="Hutchinson M.I."/>
            <person name="Powell A.J."/>
            <person name="Barry K."/>
            <person name="Miller A.N."/>
            <person name="Grigoriev I.V."/>
            <person name="Debuchy R."/>
            <person name="Gladieux P."/>
            <person name="Hiltunen Thoren M."/>
            <person name="Johannesson H."/>
        </authorList>
    </citation>
    <scope>NUCLEOTIDE SEQUENCE</scope>
    <source>
        <strain evidence="4">CBS 538.74</strain>
    </source>
</reference>
<dbReference type="AlphaFoldDB" id="A0AAN6ZWN2"/>
<dbReference type="InterPro" id="IPR001138">
    <property type="entry name" value="Zn2Cys6_DnaBD"/>
</dbReference>
<dbReference type="SMART" id="SM00066">
    <property type="entry name" value="GAL4"/>
    <property type="match status" value="1"/>
</dbReference>
<dbReference type="PANTHER" id="PTHR37534:SF2">
    <property type="entry name" value="N-ACETYLTRANSFERASE DOMAIN-CONTAINING PROTEIN"/>
    <property type="match status" value="1"/>
</dbReference>
<dbReference type="PROSITE" id="PS00463">
    <property type="entry name" value="ZN2_CY6_FUNGAL_1"/>
    <property type="match status" value="1"/>
</dbReference>
<dbReference type="SUPFAM" id="SSF57701">
    <property type="entry name" value="Zn2/Cys6 DNA-binding domain"/>
    <property type="match status" value="1"/>
</dbReference>
<feature type="domain" description="Zn(2)-C6 fungal-type" evidence="3">
    <location>
        <begin position="24"/>
        <end position="52"/>
    </location>
</feature>
<accession>A0AAN6ZWN2</accession>
<dbReference type="GO" id="GO:0000976">
    <property type="term" value="F:transcription cis-regulatory region binding"/>
    <property type="evidence" value="ECO:0007669"/>
    <property type="project" value="TreeGrafter"/>
</dbReference>
<comment type="caution">
    <text evidence="4">The sequence shown here is derived from an EMBL/GenBank/DDBJ whole genome shotgun (WGS) entry which is preliminary data.</text>
</comment>
<proteinExistence type="predicted"/>
<evidence type="ECO:0000256" key="1">
    <source>
        <dbReference type="ARBA" id="ARBA00023242"/>
    </source>
</evidence>
<dbReference type="EMBL" id="MU856934">
    <property type="protein sequence ID" value="KAK4153637.1"/>
    <property type="molecule type" value="Genomic_DNA"/>
</dbReference>
<dbReference type="GO" id="GO:0008270">
    <property type="term" value="F:zinc ion binding"/>
    <property type="evidence" value="ECO:0007669"/>
    <property type="project" value="InterPro"/>
</dbReference>
<keyword evidence="5" id="KW-1185">Reference proteome</keyword>
<dbReference type="CDD" id="cd00067">
    <property type="entry name" value="GAL4"/>
    <property type="match status" value="1"/>
</dbReference>
<reference evidence="4" key="2">
    <citation type="submission" date="2023-05" db="EMBL/GenBank/DDBJ databases">
        <authorList>
            <consortium name="Lawrence Berkeley National Laboratory"/>
            <person name="Steindorff A."/>
            <person name="Hensen N."/>
            <person name="Bonometti L."/>
            <person name="Westerberg I."/>
            <person name="Brannstrom I.O."/>
            <person name="Guillou S."/>
            <person name="Cros-Aarteil S."/>
            <person name="Calhoun S."/>
            <person name="Haridas S."/>
            <person name="Kuo A."/>
            <person name="Mondo S."/>
            <person name="Pangilinan J."/>
            <person name="Riley R."/>
            <person name="Labutti K."/>
            <person name="Andreopoulos B."/>
            <person name="Lipzen A."/>
            <person name="Chen C."/>
            <person name="Yanf M."/>
            <person name="Daum C."/>
            <person name="Ng V."/>
            <person name="Clum A."/>
            <person name="Ohm R."/>
            <person name="Martin F."/>
            <person name="Silar P."/>
            <person name="Natvig D."/>
            <person name="Lalanne C."/>
            <person name="Gautier V."/>
            <person name="Ament-Velasquez S.L."/>
            <person name="Kruys A."/>
            <person name="Hutchinson M.I."/>
            <person name="Powell A.J."/>
            <person name="Barry K."/>
            <person name="Miller A.N."/>
            <person name="Grigoriev I.V."/>
            <person name="Debuchy R."/>
            <person name="Gladieux P."/>
            <person name="Thoren M.H."/>
            <person name="Johannesson H."/>
        </authorList>
    </citation>
    <scope>NUCLEOTIDE SEQUENCE</scope>
    <source>
        <strain evidence="4">CBS 538.74</strain>
    </source>
</reference>
<feature type="region of interest" description="Disordered" evidence="2">
    <location>
        <begin position="90"/>
        <end position="138"/>
    </location>
</feature>
<evidence type="ECO:0000259" key="3">
    <source>
        <dbReference type="PROSITE" id="PS50048"/>
    </source>
</evidence>